<evidence type="ECO:0000256" key="2">
    <source>
        <dbReference type="ARBA" id="ARBA00004651"/>
    </source>
</evidence>
<evidence type="ECO:0000256" key="7">
    <source>
        <dbReference type="ARBA" id="ARBA00022777"/>
    </source>
</evidence>
<dbReference type="InterPro" id="IPR003594">
    <property type="entry name" value="HATPase_dom"/>
</dbReference>
<evidence type="ECO:0000256" key="5">
    <source>
        <dbReference type="ARBA" id="ARBA00022679"/>
    </source>
</evidence>
<dbReference type="eggNOG" id="COG2205">
    <property type="taxonomic scope" value="Bacteria"/>
</dbReference>
<gene>
    <name evidence="11" type="primary">envZ_3</name>
    <name evidence="11" type="ORF">THS5294_02703</name>
</gene>
<keyword evidence="6" id="KW-0547">Nucleotide-binding</keyword>
<feature type="transmembrane region" description="Helical" evidence="9">
    <location>
        <begin position="12"/>
        <end position="31"/>
    </location>
</feature>
<evidence type="ECO:0000256" key="6">
    <source>
        <dbReference type="ARBA" id="ARBA00022741"/>
    </source>
</evidence>
<dbReference type="CDD" id="cd00075">
    <property type="entry name" value="HATPase"/>
    <property type="match status" value="1"/>
</dbReference>
<evidence type="ECO:0000313" key="11">
    <source>
        <dbReference type="EMBL" id="CUH61395.1"/>
    </source>
</evidence>
<dbReference type="Proteomes" id="UP000051298">
    <property type="component" value="Unassembled WGS sequence"/>
</dbReference>
<evidence type="ECO:0000259" key="10">
    <source>
        <dbReference type="PROSITE" id="PS50109"/>
    </source>
</evidence>
<dbReference type="InterPro" id="IPR036097">
    <property type="entry name" value="HisK_dim/P_sf"/>
</dbReference>
<dbReference type="Pfam" id="PF02518">
    <property type="entry name" value="HATPase_c"/>
    <property type="match status" value="1"/>
</dbReference>
<name>A0A0P1F1H3_9RHOB</name>
<dbReference type="SMART" id="SM00387">
    <property type="entry name" value="HATPase_c"/>
    <property type="match status" value="1"/>
</dbReference>
<accession>A0A0P1F1H3</accession>
<reference evidence="11 12" key="1">
    <citation type="submission" date="2015-09" db="EMBL/GenBank/DDBJ databases">
        <authorList>
            <consortium name="Swine Surveillance"/>
        </authorList>
    </citation>
    <scope>NUCLEOTIDE SEQUENCE [LARGE SCALE GENOMIC DNA]</scope>
    <source>
        <strain evidence="11 12">CECT 5294</strain>
    </source>
</reference>
<dbReference type="GO" id="GO:0005886">
    <property type="term" value="C:plasma membrane"/>
    <property type="evidence" value="ECO:0007669"/>
    <property type="project" value="UniProtKB-SubCell"/>
</dbReference>
<dbReference type="InterPro" id="IPR005467">
    <property type="entry name" value="His_kinase_dom"/>
</dbReference>
<organism evidence="11 12">
    <name type="scientific">Thalassobacter stenotrophicus</name>
    <dbReference type="NCBI Taxonomy" id="266809"/>
    <lineage>
        <taxon>Bacteria</taxon>
        <taxon>Pseudomonadati</taxon>
        <taxon>Pseudomonadota</taxon>
        <taxon>Alphaproteobacteria</taxon>
        <taxon>Rhodobacterales</taxon>
        <taxon>Roseobacteraceae</taxon>
        <taxon>Thalassobacter</taxon>
    </lineage>
</organism>
<sequence length="483" mass="51829">MIGTLSSLRTIGLILVSAAFLAGGVSVWLWTQSTANWRDHQSAAYIAGVTLYDALQNGTAPPAGVTLRALSREDQAFAATGQFRQITGTTSASRLTIIPISADITPQRVGAPLTLAILSPDITYNIADLPNRDGQTAAETTGAVTRKFASFCSDPVVIAKLGDAPWLSIDGAQVWGCEANPADWRLLAVLLAVLSMVTMITLTLNLSSDFTAFADQLRNRRRLGGPTKYDATGPQELREIVRAVNSYLEVERDQLASRAAVLSGVSHDLGTPATRLRLRAALIPDQDLRQKFENDIDSMTNIIESVLTYTNAEMNAEAPRKLSLTSLVDAIVADYQDVGRPVMLQQAKEVIVHGGRSIFMSRQGQGVVPSETDIIVFARPVSLQRAITNLIENALKYGRRAHVSITATALTATVVIEDEGTQTSAQDIEALMAPFQRGEDTATIDGHGLGLTIVATIAKLHGGSLVFEDVSRGVAAKLEIQRN</sequence>
<dbReference type="STRING" id="266809.PM03_11950"/>
<keyword evidence="5 11" id="KW-0808">Transferase</keyword>
<dbReference type="Gene3D" id="3.30.565.10">
    <property type="entry name" value="Histidine kinase-like ATPase, C-terminal domain"/>
    <property type="match status" value="1"/>
</dbReference>
<keyword evidence="8" id="KW-0067">ATP-binding</keyword>
<dbReference type="SUPFAM" id="SSF47384">
    <property type="entry name" value="Homodimeric domain of signal transducing histidine kinase"/>
    <property type="match status" value="1"/>
</dbReference>
<evidence type="ECO:0000313" key="12">
    <source>
        <dbReference type="Proteomes" id="UP000051298"/>
    </source>
</evidence>
<dbReference type="EMBL" id="CYRX01000031">
    <property type="protein sequence ID" value="CUH61395.1"/>
    <property type="molecule type" value="Genomic_DNA"/>
</dbReference>
<keyword evidence="7" id="KW-0418">Kinase</keyword>
<feature type="transmembrane region" description="Helical" evidence="9">
    <location>
        <begin position="186"/>
        <end position="206"/>
    </location>
</feature>
<dbReference type="InterPro" id="IPR050980">
    <property type="entry name" value="2C_sensor_his_kinase"/>
</dbReference>
<feature type="domain" description="Histidine kinase" evidence="10">
    <location>
        <begin position="264"/>
        <end position="483"/>
    </location>
</feature>
<dbReference type="Gene3D" id="1.10.287.130">
    <property type="match status" value="1"/>
</dbReference>
<dbReference type="PROSITE" id="PS50109">
    <property type="entry name" value="HIS_KIN"/>
    <property type="match status" value="1"/>
</dbReference>
<keyword evidence="9" id="KW-0472">Membrane</keyword>
<dbReference type="InterPro" id="IPR003661">
    <property type="entry name" value="HisK_dim/P_dom"/>
</dbReference>
<dbReference type="GO" id="GO:0005524">
    <property type="term" value="F:ATP binding"/>
    <property type="evidence" value="ECO:0007669"/>
    <property type="project" value="UniProtKB-KW"/>
</dbReference>
<evidence type="ECO:0000256" key="9">
    <source>
        <dbReference type="SAM" id="Phobius"/>
    </source>
</evidence>
<evidence type="ECO:0000256" key="8">
    <source>
        <dbReference type="ARBA" id="ARBA00022840"/>
    </source>
</evidence>
<dbReference type="GO" id="GO:0000155">
    <property type="term" value="F:phosphorelay sensor kinase activity"/>
    <property type="evidence" value="ECO:0007669"/>
    <property type="project" value="InterPro"/>
</dbReference>
<evidence type="ECO:0000256" key="1">
    <source>
        <dbReference type="ARBA" id="ARBA00000085"/>
    </source>
</evidence>
<dbReference type="EC" id="2.7.13.3" evidence="3"/>
<proteinExistence type="predicted"/>
<keyword evidence="9" id="KW-0812">Transmembrane</keyword>
<dbReference type="CDD" id="cd00082">
    <property type="entry name" value="HisKA"/>
    <property type="match status" value="1"/>
</dbReference>
<dbReference type="SMART" id="SM00388">
    <property type="entry name" value="HisKA"/>
    <property type="match status" value="1"/>
</dbReference>
<dbReference type="AlphaFoldDB" id="A0A0P1F1H3"/>
<comment type="subcellular location">
    <subcellularLocation>
        <location evidence="2">Cell membrane</location>
        <topology evidence="2">Multi-pass membrane protein</topology>
    </subcellularLocation>
</comment>
<keyword evidence="9" id="KW-1133">Transmembrane helix</keyword>
<dbReference type="PANTHER" id="PTHR44936">
    <property type="entry name" value="SENSOR PROTEIN CREC"/>
    <property type="match status" value="1"/>
</dbReference>
<keyword evidence="4" id="KW-1003">Cell membrane</keyword>
<dbReference type="RefSeq" id="WP_233486479.1">
    <property type="nucleotide sequence ID" value="NZ_CYRX01000031.1"/>
</dbReference>
<dbReference type="PANTHER" id="PTHR44936:SF10">
    <property type="entry name" value="SENSOR PROTEIN RSTB"/>
    <property type="match status" value="1"/>
</dbReference>
<evidence type="ECO:0000256" key="3">
    <source>
        <dbReference type="ARBA" id="ARBA00012438"/>
    </source>
</evidence>
<comment type="catalytic activity">
    <reaction evidence="1">
        <text>ATP + protein L-histidine = ADP + protein N-phospho-L-histidine.</text>
        <dbReference type="EC" id="2.7.13.3"/>
    </reaction>
</comment>
<protein>
    <recommendedName>
        <fullName evidence="3">histidine kinase</fullName>
        <ecNumber evidence="3">2.7.13.3</ecNumber>
    </recommendedName>
</protein>
<dbReference type="InterPro" id="IPR036890">
    <property type="entry name" value="HATPase_C_sf"/>
</dbReference>
<evidence type="ECO:0000256" key="4">
    <source>
        <dbReference type="ARBA" id="ARBA00022475"/>
    </source>
</evidence>
<dbReference type="SUPFAM" id="SSF55874">
    <property type="entry name" value="ATPase domain of HSP90 chaperone/DNA topoisomerase II/histidine kinase"/>
    <property type="match status" value="1"/>
</dbReference>